<reference evidence="6 7" key="1">
    <citation type="journal article" date="2018" name="Aquat. Microb. Ecol.">
        <title>Gammaproteobacterial methanotrophs dominate.</title>
        <authorList>
            <person name="Rissanen A.J."/>
            <person name="Saarenheimo J."/>
            <person name="Tiirola M."/>
            <person name="Peura S."/>
            <person name="Aalto S.L."/>
            <person name="Karvinen A."/>
            <person name="Nykanen H."/>
        </authorList>
    </citation>
    <scope>NUCLEOTIDE SEQUENCE [LARGE SCALE GENOMIC DNA]</scope>
    <source>
        <strain evidence="6">AMbin10</strain>
    </source>
</reference>
<comment type="subcellular location">
    <subcellularLocation>
        <location evidence="1">Secreted</location>
    </subcellularLocation>
</comment>
<name>A0A2W4TD72_9GAMM</name>
<dbReference type="InterPro" id="IPR011050">
    <property type="entry name" value="Pectin_lyase_fold/virulence"/>
</dbReference>
<dbReference type="GO" id="GO:0005576">
    <property type="term" value="C:extracellular region"/>
    <property type="evidence" value="ECO:0007669"/>
    <property type="project" value="UniProtKB-SubCell"/>
</dbReference>
<keyword evidence="3 4" id="KW-0732">Signal</keyword>
<organism evidence="6 7">
    <name type="scientific">Candidatus Methylumidiphilus alinenensis</name>
    <dbReference type="NCBI Taxonomy" id="2202197"/>
    <lineage>
        <taxon>Bacteria</taxon>
        <taxon>Pseudomonadati</taxon>
        <taxon>Pseudomonadota</taxon>
        <taxon>Gammaproteobacteria</taxon>
        <taxon>Methylococcales</taxon>
        <taxon>Candidatus Methylumidiphilus</taxon>
    </lineage>
</organism>
<evidence type="ECO:0000256" key="2">
    <source>
        <dbReference type="ARBA" id="ARBA00022525"/>
    </source>
</evidence>
<evidence type="ECO:0000256" key="4">
    <source>
        <dbReference type="SAM" id="SignalP"/>
    </source>
</evidence>
<feature type="non-terminal residue" evidence="6">
    <location>
        <position position="1728"/>
    </location>
</feature>
<dbReference type="EMBL" id="QJPH01000129">
    <property type="protein sequence ID" value="PZN85230.1"/>
    <property type="molecule type" value="Genomic_DNA"/>
</dbReference>
<evidence type="ECO:0000313" key="6">
    <source>
        <dbReference type="EMBL" id="PZN85230.1"/>
    </source>
</evidence>
<keyword evidence="2" id="KW-0964">Secreted</keyword>
<dbReference type="InterPro" id="IPR050909">
    <property type="entry name" value="Bact_Autotransporter_VF"/>
</dbReference>
<evidence type="ECO:0000259" key="5">
    <source>
        <dbReference type="SMART" id="SM00912"/>
    </source>
</evidence>
<dbReference type="PANTHER" id="PTHR12338:SF8">
    <property type="entry name" value="HEME_HEMOPEXIN-BINDING PROTEIN"/>
    <property type="match status" value="1"/>
</dbReference>
<evidence type="ECO:0000313" key="7">
    <source>
        <dbReference type="Proteomes" id="UP000249396"/>
    </source>
</evidence>
<evidence type="ECO:0000256" key="1">
    <source>
        <dbReference type="ARBA" id="ARBA00004613"/>
    </source>
</evidence>
<dbReference type="InterPro" id="IPR012334">
    <property type="entry name" value="Pectin_lyas_fold"/>
</dbReference>
<gene>
    <name evidence="6" type="ORF">DM484_01680</name>
</gene>
<dbReference type="Gene3D" id="2.160.20.110">
    <property type="match status" value="3"/>
</dbReference>
<dbReference type="PANTHER" id="PTHR12338">
    <property type="entry name" value="AUTOTRANSPORTER"/>
    <property type="match status" value="1"/>
</dbReference>
<sequence>MDTQYNEFRFRLHPIVLGLQLVLAGAAMAGPAPTALPTGGQVVSGQATISQPGAAQLQINQATQQATLNWQTFNIGSAAQVNFQQPNASSVALNRVLQSDASVIEGKLTANGQVFLVNPGGVIFGKTAQVDVGGLVATTMKLSDKDFANRNYHFTRDGSTASVVNNGQITAANGGYVALVAATVVNNGTITANHGTVAMAAGDGVTLQFNGGNLVNIQVDPATVKTLIQNNQLIQAPDGQVLMTAAAASALQGAVINNSGTVEANSITTTGGVIRLTGANEIDNSGTLDASGKTTGGTVQLAAASTINQSGTIDASGAAVGGSVTLAANSPLPSGGGGIINQSGIVRASSSKGSGGNVTLTASNGIANSGTTDASGATAGGSVAIQAGDAISQSGTVTADSSSGNGGSVTLTATSGIDNSGTIDASGATAGGNVTVALTPATNQTTPQADPVVAADPVLNAAPGPLVHQGGTIHADSLYGAGGQVVLAGEYLQLDNGSVTTVTGATGGGAIYAGGGQHGAQIPLGVGLQLNSPLPLAGEGPGERVANATYTRVEQGATLDASATNNGNGGTIVAWGDSANRSYGQFSASGGPNGGNGGTVETSGKWLDVTGAKVNASAAQGQGGEWLLDPYNVTISTATTSGGSPIPITGGGTWVPSASGSNVYNTDINTALNAGNNVTITTTNSGGTTEKGDIYVNADVIWFTNSTLSLQAQNNIQFNANITATGTNPGLTLSYGINSGNNYSLNNQLSNPNVPATINLTSGTTLQIGPSGSTVSYTVINSPAELQGMQNNLGFNYALGSNISNVGSFTPVGNNISQFTGDLEGFNHVISGLTINLPTTDYVGLFGYATGNISNVGLTGGSVIGQNFVGGLAGVSTGTINNAYNTSPVNSNSNYVGGLVGDNFGTLSSSYNTGAVTGGNSGSYIGGLVGYNEGSGTINNNSYSTGAVSGNAYVGGLVGENTGILNNTYSTGKVSAIGTTPLYLGGLIGYNLNNVSNSYSISNVCGNGTCLPEDAPTANYVGGLIGDSEGGHIVQSFSTGDIWGNVYVGGFEGRNHFTSITNAYSLGSVNGYLFVGGLVGSSTNSITSSYSTGSVSGNTVIGTNSSYIGGLVGNLTSNGVISSSYSMGAVKGTTDVGGLIGWISNPGGMVHDSYSTGYVSGTTNVGGLVGLVSAGANAIYYSYWDTDTSGKSVGIGAGSVNLSTGPVQGLSHSQMMNTGSFQNPSDPNGFKDPSGYYNWSPATWGFGSPLNNTPTNYYPYLLWRFPASDGLPQVVSGVLSASGGSAGQTILAAQQGQLLNQLQVTYRDQQAASTGAVCTPATCSPGAPSGFYYFVLNNPTAGAGGIPSNKALLVWQSGAATPAGAVRQSDGGNLLNVNLTTGILDVSNNSTTSTPVSSNAMTTAVRGSYNSTTDKSGGLTQADIPYSASYSNSGGSADISLVSTVAFQTTLNSPGVFILGGKLTTQGTSQTWNNPINLVANSLLVSVSGSITLNKTVSGSAYDFGLSTSASFSQGLGTGIADQSFNVNGLQLIGGGNYTINNSGNLIATLAGKTGYLSLTDTENLTIDTLNAVDGNGGAVGLTAGGNVTLTTTVGGIAVNQLLDVGANTVSLNSGGFISQTATGLINTTGKLTGSSAGATNLGSANNTVANLGAFNVASGTFTLNDTTGGLNVTGAVTTNGTGLASITTTGGNLVVDGTAPNAGSVAGLGVSLTTTNTVGTGHLITLD</sequence>
<dbReference type="Pfam" id="PF05860">
    <property type="entry name" value="TPS"/>
    <property type="match status" value="1"/>
</dbReference>
<dbReference type="SUPFAM" id="SSF51126">
    <property type="entry name" value="Pectin lyase-like"/>
    <property type="match status" value="1"/>
</dbReference>
<feature type="domain" description="Filamentous haemagglutinin FhaB/tRNA nuclease CdiA-like TPS" evidence="5">
    <location>
        <begin position="33"/>
        <end position="146"/>
    </location>
</feature>
<dbReference type="InterPro" id="IPR008638">
    <property type="entry name" value="FhaB/CdiA-like_TPS"/>
</dbReference>
<proteinExistence type="predicted"/>
<dbReference type="SMART" id="SM00912">
    <property type="entry name" value="Haemagg_act"/>
    <property type="match status" value="1"/>
</dbReference>
<dbReference type="NCBIfam" id="TIGR01901">
    <property type="entry name" value="adhes_NPXG"/>
    <property type="match status" value="1"/>
</dbReference>
<protein>
    <recommendedName>
        <fullName evidence="5">Filamentous haemagglutinin FhaB/tRNA nuclease CdiA-like TPS domain-containing protein</fullName>
    </recommendedName>
</protein>
<dbReference type="Proteomes" id="UP000249396">
    <property type="component" value="Unassembled WGS sequence"/>
</dbReference>
<evidence type="ECO:0000256" key="3">
    <source>
        <dbReference type="ARBA" id="ARBA00022729"/>
    </source>
</evidence>
<accession>A0A2W4TD72</accession>
<feature type="signal peptide" evidence="4">
    <location>
        <begin position="1"/>
        <end position="29"/>
    </location>
</feature>
<dbReference type="Gene3D" id="2.160.20.10">
    <property type="entry name" value="Single-stranded right-handed beta-helix, Pectin lyase-like"/>
    <property type="match status" value="2"/>
</dbReference>
<feature type="chain" id="PRO_5015894742" description="Filamentous haemagglutinin FhaB/tRNA nuclease CdiA-like TPS domain-containing protein" evidence="4">
    <location>
        <begin position="30"/>
        <end position="1728"/>
    </location>
</feature>
<comment type="caution">
    <text evidence="6">The sequence shown here is derived from an EMBL/GenBank/DDBJ whole genome shotgun (WGS) entry which is preliminary data.</text>
</comment>